<keyword evidence="1" id="KW-0328">Glycosyltransferase</keyword>
<accession>A0A975BTI2</accession>
<dbReference type="PANTHER" id="PTHR47505">
    <property type="entry name" value="DNA UTILIZATION PROTEIN YHGH"/>
    <property type="match status" value="1"/>
</dbReference>
<dbReference type="InterPro" id="IPR029057">
    <property type="entry name" value="PRTase-like"/>
</dbReference>
<gene>
    <name evidence="1" type="ORF">dnm_074080</name>
</gene>
<name>A0A975BTI2_9BACT</name>
<dbReference type="InterPro" id="IPR051910">
    <property type="entry name" value="ComF/GntX_DNA_util-trans"/>
</dbReference>
<dbReference type="EMBL" id="CP061800">
    <property type="protein sequence ID" value="QTA91343.1"/>
    <property type="molecule type" value="Genomic_DNA"/>
</dbReference>
<evidence type="ECO:0000313" key="2">
    <source>
        <dbReference type="Proteomes" id="UP000663722"/>
    </source>
</evidence>
<sequence length="258" mass="30054">MGERFGQACAVRQKGLKMTLQAELRSMLIRVADVLLEAIFPTRCYVCGTFFPRPPEKALSAKGYWSKFAETFPDNLDYQKVVSPFLCPSCSKGFTLVEPPICRKCGFMMNTSSENDPLCARCRTSPPRFRMARAYGVYDQAFRKAIHEFKYREAIGLVRPFELLLFSTFLRHWNPEDIDIILPVPLHITRLRKRGFNQAYVMFRRWPRMAEILNADWPDIQVRPDMLVRTRATESQVGMTQEERQANIRNVFRVRKPS</sequence>
<dbReference type="PANTHER" id="PTHR47505:SF1">
    <property type="entry name" value="DNA UTILIZATION PROTEIN YHGH"/>
    <property type="match status" value="1"/>
</dbReference>
<dbReference type="Proteomes" id="UP000663722">
    <property type="component" value="Chromosome"/>
</dbReference>
<keyword evidence="2" id="KW-1185">Reference proteome</keyword>
<reference evidence="1" key="1">
    <citation type="journal article" date="2021" name="Microb. Physiol.">
        <title>Proteogenomic Insights into the Physiology of Marine, Sulfate-Reducing, Filamentous Desulfonema limicola and Desulfonema magnum.</title>
        <authorList>
            <person name="Schnaars V."/>
            <person name="Wohlbrand L."/>
            <person name="Scheve S."/>
            <person name="Hinrichs C."/>
            <person name="Reinhardt R."/>
            <person name="Rabus R."/>
        </authorList>
    </citation>
    <scope>NUCLEOTIDE SEQUENCE</scope>
    <source>
        <strain evidence="1">4be13</strain>
    </source>
</reference>
<organism evidence="1 2">
    <name type="scientific">Desulfonema magnum</name>
    <dbReference type="NCBI Taxonomy" id="45655"/>
    <lineage>
        <taxon>Bacteria</taxon>
        <taxon>Pseudomonadati</taxon>
        <taxon>Thermodesulfobacteriota</taxon>
        <taxon>Desulfobacteria</taxon>
        <taxon>Desulfobacterales</taxon>
        <taxon>Desulfococcaceae</taxon>
        <taxon>Desulfonema</taxon>
    </lineage>
</organism>
<dbReference type="AlphaFoldDB" id="A0A975BTI2"/>
<proteinExistence type="predicted"/>
<dbReference type="GO" id="GO:0016757">
    <property type="term" value="F:glycosyltransferase activity"/>
    <property type="evidence" value="ECO:0007669"/>
    <property type="project" value="UniProtKB-KW"/>
</dbReference>
<dbReference type="SUPFAM" id="SSF53271">
    <property type="entry name" value="PRTase-like"/>
    <property type="match status" value="1"/>
</dbReference>
<dbReference type="KEGG" id="dmm:dnm_074080"/>
<keyword evidence="1" id="KW-0808">Transferase</keyword>
<protein>
    <submittedName>
        <fullName evidence="1">Phosphoribosyltransferase domain-containing protein</fullName>
    </submittedName>
</protein>
<evidence type="ECO:0000313" key="1">
    <source>
        <dbReference type="EMBL" id="QTA91343.1"/>
    </source>
</evidence>